<name>A0ACB9YQ37_9PEZI</name>
<evidence type="ECO:0000313" key="1">
    <source>
        <dbReference type="EMBL" id="KAI4861104.1"/>
    </source>
</evidence>
<keyword evidence="2" id="KW-1185">Reference proteome</keyword>
<sequence length="224" mass="25691">MLCDSAKMLATVDGSQGPPPTYNETLDRTTTDQSDTAVQIQPTPGPARSGMVFWDAPGEIFISFRFKPKPSMDDKHQPWFAQMGIKYGDVPLLMREGFHWTTANVVREDGFVGSIDRRLVNLRKVSPTCTITMFWTLQDLQRPPRWTAYLQVHAPNYAVISGIRLENWTTDMVTFAEARSLSRDLIYRFDASMPTYHFNSIYDDMPLKGWWPWPKEDSSATKTR</sequence>
<comment type="caution">
    <text evidence="1">The sequence shown here is derived from an EMBL/GenBank/DDBJ whole genome shotgun (WGS) entry which is preliminary data.</text>
</comment>
<dbReference type="EMBL" id="MU393562">
    <property type="protein sequence ID" value="KAI4861104.1"/>
    <property type="molecule type" value="Genomic_DNA"/>
</dbReference>
<accession>A0ACB9YQ37</accession>
<protein>
    <submittedName>
        <fullName evidence="1">Uncharacterized protein</fullName>
    </submittedName>
</protein>
<organism evidence="1 2">
    <name type="scientific">Hypoxylon rubiginosum</name>
    <dbReference type="NCBI Taxonomy" id="110542"/>
    <lineage>
        <taxon>Eukaryota</taxon>
        <taxon>Fungi</taxon>
        <taxon>Dikarya</taxon>
        <taxon>Ascomycota</taxon>
        <taxon>Pezizomycotina</taxon>
        <taxon>Sordariomycetes</taxon>
        <taxon>Xylariomycetidae</taxon>
        <taxon>Xylariales</taxon>
        <taxon>Hypoxylaceae</taxon>
        <taxon>Hypoxylon</taxon>
    </lineage>
</organism>
<gene>
    <name evidence="1" type="ORF">F4820DRAFT_434815</name>
</gene>
<proteinExistence type="predicted"/>
<reference evidence="1 2" key="1">
    <citation type="journal article" date="2022" name="New Phytol.">
        <title>Ecological generalism drives hyperdiversity of secondary metabolite gene clusters in xylarialean endophytes.</title>
        <authorList>
            <person name="Franco M.E.E."/>
            <person name="Wisecaver J.H."/>
            <person name="Arnold A.E."/>
            <person name="Ju Y.M."/>
            <person name="Slot J.C."/>
            <person name="Ahrendt S."/>
            <person name="Moore L.P."/>
            <person name="Eastman K.E."/>
            <person name="Scott K."/>
            <person name="Konkel Z."/>
            <person name="Mondo S.J."/>
            <person name="Kuo A."/>
            <person name="Hayes R.D."/>
            <person name="Haridas S."/>
            <person name="Andreopoulos B."/>
            <person name="Riley R."/>
            <person name="LaButti K."/>
            <person name="Pangilinan J."/>
            <person name="Lipzen A."/>
            <person name="Amirebrahimi M."/>
            <person name="Yan J."/>
            <person name="Adam C."/>
            <person name="Keymanesh K."/>
            <person name="Ng V."/>
            <person name="Louie K."/>
            <person name="Northen T."/>
            <person name="Drula E."/>
            <person name="Henrissat B."/>
            <person name="Hsieh H.M."/>
            <person name="Youens-Clark K."/>
            <person name="Lutzoni F."/>
            <person name="Miadlikowska J."/>
            <person name="Eastwood D.C."/>
            <person name="Hamelin R.C."/>
            <person name="Grigoriev I.V."/>
            <person name="U'Ren J.M."/>
        </authorList>
    </citation>
    <scope>NUCLEOTIDE SEQUENCE [LARGE SCALE GENOMIC DNA]</scope>
    <source>
        <strain evidence="1 2">CBS 119005</strain>
    </source>
</reference>
<dbReference type="Proteomes" id="UP001497700">
    <property type="component" value="Unassembled WGS sequence"/>
</dbReference>
<evidence type="ECO:0000313" key="2">
    <source>
        <dbReference type="Proteomes" id="UP001497700"/>
    </source>
</evidence>